<dbReference type="PANTHER" id="PTHR44259">
    <property type="entry name" value="OS07G0183000 PROTEIN-RELATED"/>
    <property type="match status" value="1"/>
</dbReference>
<proteinExistence type="predicted"/>
<organism evidence="3 4">
    <name type="scientific">Cinnamomum micranthum f. kanehirae</name>
    <dbReference type="NCBI Taxonomy" id="337451"/>
    <lineage>
        <taxon>Eukaryota</taxon>
        <taxon>Viridiplantae</taxon>
        <taxon>Streptophyta</taxon>
        <taxon>Embryophyta</taxon>
        <taxon>Tracheophyta</taxon>
        <taxon>Spermatophyta</taxon>
        <taxon>Magnoliopsida</taxon>
        <taxon>Magnoliidae</taxon>
        <taxon>Laurales</taxon>
        <taxon>Lauraceae</taxon>
        <taxon>Cinnamomum</taxon>
    </lineage>
</organism>
<dbReference type="Pfam" id="PF03478">
    <property type="entry name" value="Beta-prop_KIB1-4"/>
    <property type="match status" value="1"/>
</dbReference>
<gene>
    <name evidence="3" type="ORF">CKAN_02367900</name>
</gene>
<sequence length="402" mass="46479">MIETSNKMNWRALCQIILLKLKSVAWRVLSMAKELFLVKRVSQEIIRSENMNIKRQHSLISWSDLPRDVLHLVSIRLHICDHLSFRGVCVTWRAAASVQQFNECSPFLLRDVDVDNDCHSFICPFHGKCYKLNLPGSYKKYRCRNSSHGWLFMIDRNSEETFLLNPFTGARVDLPRWNRYAVHRVVLSSAPTEPNCTVIIFKFGYRGFQFCRVGGDEWKVESFSPAVPMNGIVIKKRLYLLCYSDYSLSDTEATIAAANTGTQLNLEFVKQPRFTGIESAHLVESGEELLLVIRYVVQILNSNTRFVVFKRDRRTSSWVPLKKIGNRVLLLGDMYFGYYSASFIATEMGCKENQIYFQYRKGVRYIWGIFNMEDSSFKSASWDPFLERANSFGLIGITSSFV</sequence>
<comment type="caution">
    <text evidence="3">The sequence shown here is derived from an EMBL/GenBank/DDBJ whole genome shotgun (WGS) entry which is preliminary data.</text>
</comment>
<dbReference type="InterPro" id="IPR050942">
    <property type="entry name" value="F-box_BR-signaling"/>
</dbReference>
<keyword evidence="4" id="KW-1185">Reference proteome</keyword>
<dbReference type="Pfam" id="PF00646">
    <property type="entry name" value="F-box"/>
    <property type="match status" value="1"/>
</dbReference>
<evidence type="ECO:0000259" key="2">
    <source>
        <dbReference type="Pfam" id="PF03478"/>
    </source>
</evidence>
<dbReference type="OrthoDB" id="642536at2759"/>
<feature type="domain" description="F-box" evidence="1">
    <location>
        <begin position="62"/>
        <end position="99"/>
    </location>
</feature>
<dbReference type="STRING" id="337451.A0A443PUF5"/>
<dbReference type="InterPro" id="IPR001810">
    <property type="entry name" value="F-box_dom"/>
</dbReference>
<evidence type="ECO:0000259" key="1">
    <source>
        <dbReference type="Pfam" id="PF00646"/>
    </source>
</evidence>
<evidence type="ECO:0000313" key="4">
    <source>
        <dbReference type="Proteomes" id="UP000283530"/>
    </source>
</evidence>
<name>A0A443PUF5_9MAGN</name>
<feature type="domain" description="KIB1-4 beta-propeller" evidence="2">
    <location>
        <begin position="127"/>
        <end position="358"/>
    </location>
</feature>
<protein>
    <submittedName>
        <fullName evidence="3">F-box protein SKIP23-like protein</fullName>
    </submittedName>
</protein>
<reference evidence="3 4" key="1">
    <citation type="journal article" date="2019" name="Nat. Plants">
        <title>Stout camphor tree genome fills gaps in understanding of flowering plant genome evolution.</title>
        <authorList>
            <person name="Chaw S.M."/>
            <person name="Liu Y.C."/>
            <person name="Wu Y.W."/>
            <person name="Wang H.Y."/>
            <person name="Lin C.I."/>
            <person name="Wu C.S."/>
            <person name="Ke H.M."/>
            <person name="Chang L.Y."/>
            <person name="Hsu C.Y."/>
            <person name="Yang H.T."/>
            <person name="Sudianto E."/>
            <person name="Hsu M.H."/>
            <person name="Wu K.P."/>
            <person name="Wang L.N."/>
            <person name="Leebens-Mack J.H."/>
            <person name="Tsai I.J."/>
        </authorList>
    </citation>
    <scope>NUCLEOTIDE SEQUENCE [LARGE SCALE GENOMIC DNA]</scope>
    <source>
        <strain evidence="4">cv. Chaw 1501</strain>
        <tissue evidence="3">Young leaves</tissue>
    </source>
</reference>
<dbReference type="EMBL" id="QPKB01000010">
    <property type="protein sequence ID" value="RWR94389.1"/>
    <property type="molecule type" value="Genomic_DNA"/>
</dbReference>
<evidence type="ECO:0000313" key="3">
    <source>
        <dbReference type="EMBL" id="RWR94389.1"/>
    </source>
</evidence>
<dbReference type="AlphaFoldDB" id="A0A443PUF5"/>
<accession>A0A443PUF5</accession>
<dbReference type="InterPro" id="IPR005174">
    <property type="entry name" value="KIB1-4_b-propeller"/>
</dbReference>
<dbReference type="Gene3D" id="1.20.1280.50">
    <property type="match status" value="1"/>
</dbReference>
<dbReference type="InterPro" id="IPR036047">
    <property type="entry name" value="F-box-like_dom_sf"/>
</dbReference>
<dbReference type="Proteomes" id="UP000283530">
    <property type="component" value="Unassembled WGS sequence"/>
</dbReference>
<dbReference type="SUPFAM" id="SSF81383">
    <property type="entry name" value="F-box domain"/>
    <property type="match status" value="1"/>
</dbReference>